<sequence>MGEWEDSIVIGIWAATLNSKSYISVFIRLSFLHEFTLF</sequence>
<dbReference type="Proteomes" id="UP000058857">
    <property type="component" value="Chromosome 1"/>
</dbReference>
<proteinExistence type="predicted"/>
<evidence type="ECO:0000313" key="2">
    <source>
        <dbReference type="Proteomes" id="UP000058857"/>
    </source>
</evidence>
<protein>
    <submittedName>
        <fullName evidence="1">Uncharacterized protein</fullName>
    </submittedName>
</protein>
<gene>
    <name evidence="1" type="ORF">LBBP_01610</name>
</gene>
<dbReference type="AlphaFoldDB" id="A0A0S2IQF7"/>
<dbReference type="PATRIC" id="fig|280505.15.peg.1573"/>
<evidence type="ECO:0000313" key="1">
    <source>
        <dbReference type="EMBL" id="ALO25899.1"/>
    </source>
</evidence>
<organism evidence="1">
    <name type="scientific">Leptospira borgpetersenii serovar Ballum</name>
    <dbReference type="NCBI Taxonomy" id="280505"/>
    <lineage>
        <taxon>Bacteria</taxon>
        <taxon>Pseudomonadati</taxon>
        <taxon>Spirochaetota</taxon>
        <taxon>Spirochaetia</taxon>
        <taxon>Leptospirales</taxon>
        <taxon>Leptospiraceae</taxon>
        <taxon>Leptospira</taxon>
    </lineage>
</organism>
<accession>A0A0S2IQF7</accession>
<reference evidence="1 2" key="1">
    <citation type="journal article" date="2015" name="PLoS Negl. Trop. Dis.">
        <title>Distribution of Plasmids in Distinct Leptospira Pathogenic Species.</title>
        <authorList>
            <person name="Wang Y."/>
            <person name="Zhuang X."/>
            <person name="Zhong Y."/>
            <person name="Zhang C."/>
            <person name="Zhang Y."/>
            <person name="Zeng L."/>
            <person name="Zhu Y."/>
            <person name="He P."/>
            <person name="Dong K."/>
            <person name="Pal U."/>
            <person name="Guo X."/>
            <person name="Qin J."/>
        </authorList>
    </citation>
    <scope>NUCLEOTIDE SEQUENCE [LARGE SCALE GENOMIC DNA]</scope>
    <source>
        <strain evidence="1 2">56604</strain>
    </source>
</reference>
<dbReference type="EMBL" id="CP012029">
    <property type="protein sequence ID" value="ALO25899.1"/>
    <property type="molecule type" value="Genomic_DNA"/>
</dbReference>
<name>A0A0S2IQF7_LEPBO</name>